<keyword evidence="2" id="KW-1185">Reference proteome</keyword>
<reference evidence="1 2" key="1">
    <citation type="submission" date="2017-05" db="EMBL/GenBank/DDBJ databases">
        <authorList>
            <person name="Varghese N."/>
            <person name="Submissions S."/>
        </authorList>
    </citation>
    <scope>NUCLEOTIDE SEQUENCE [LARGE SCALE GENOMIC DNA]</scope>
    <source>
        <strain evidence="1 2">DSM 25457</strain>
    </source>
</reference>
<evidence type="ECO:0000313" key="1">
    <source>
        <dbReference type="EMBL" id="SMP53793.1"/>
    </source>
</evidence>
<proteinExistence type="predicted"/>
<sequence length="148" mass="17086">MNSSKRRPTSEPKGPWYQDGLQFECTQCGACCSGEPGFVFVNDSEIQAMAETMKMEIDAFEHKFTRRVGNRISLVEYPDGDCIFLDPKSRHCLVYQSRPIQCRTWPFWDSTLDTKNDWKETCEVCPGAGKGKLYSLEEIEIRRREKSV</sequence>
<dbReference type="EMBL" id="FXUG01000004">
    <property type="protein sequence ID" value="SMP53793.1"/>
    <property type="molecule type" value="Genomic_DNA"/>
</dbReference>
<protein>
    <recommendedName>
        <fullName evidence="3">Flagellin N-methylase</fullName>
    </recommendedName>
</protein>
<dbReference type="RefSeq" id="WP_283432343.1">
    <property type="nucleotide sequence ID" value="NZ_FXUG01000004.1"/>
</dbReference>
<accession>A0ABY1PZV4</accession>
<organism evidence="1 2">
    <name type="scientific">Neorhodopirellula lusitana</name>
    <dbReference type="NCBI Taxonomy" id="445327"/>
    <lineage>
        <taxon>Bacteria</taxon>
        <taxon>Pseudomonadati</taxon>
        <taxon>Planctomycetota</taxon>
        <taxon>Planctomycetia</taxon>
        <taxon>Pirellulales</taxon>
        <taxon>Pirellulaceae</taxon>
        <taxon>Neorhodopirellula</taxon>
    </lineage>
</organism>
<evidence type="ECO:0008006" key="3">
    <source>
        <dbReference type="Google" id="ProtNLM"/>
    </source>
</evidence>
<comment type="caution">
    <text evidence="1">The sequence shown here is derived from an EMBL/GenBank/DDBJ whole genome shotgun (WGS) entry which is preliminary data.</text>
</comment>
<dbReference type="Proteomes" id="UP001158067">
    <property type="component" value="Unassembled WGS sequence"/>
</dbReference>
<dbReference type="PANTHER" id="PTHR35866:SF1">
    <property type="entry name" value="YKGJ FAMILY CYSTEINE CLUSTER PROTEIN"/>
    <property type="match status" value="1"/>
</dbReference>
<gene>
    <name evidence="1" type="ORF">SAMN06265222_104155</name>
</gene>
<name>A0ABY1PZV4_9BACT</name>
<dbReference type="Pfam" id="PF03692">
    <property type="entry name" value="CxxCxxCC"/>
    <property type="match status" value="1"/>
</dbReference>
<dbReference type="InterPro" id="IPR005358">
    <property type="entry name" value="Puta_zinc/iron-chelating_dom"/>
</dbReference>
<dbReference type="PANTHER" id="PTHR35866">
    <property type="entry name" value="PUTATIVE-RELATED"/>
    <property type="match status" value="1"/>
</dbReference>
<evidence type="ECO:0000313" key="2">
    <source>
        <dbReference type="Proteomes" id="UP001158067"/>
    </source>
</evidence>